<dbReference type="GO" id="GO:0006412">
    <property type="term" value="P:translation"/>
    <property type="evidence" value="ECO:0007669"/>
    <property type="project" value="UniProtKB-UniRule"/>
</dbReference>
<reference evidence="7 8" key="1">
    <citation type="submission" date="2019-11" db="EMBL/GenBank/DDBJ databases">
        <title>Characterisation of Fundicoccus ignavus gen. nov. sp. nov., a novel genus of the family Aerococcaceae isolated from bulk tank milk.</title>
        <authorList>
            <person name="Siebert A."/>
            <person name="Huptas C."/>
            <person name="Wenning M."/>
            <person name="Scherer S."/>
            <person name="Doll E.V."/>
        </authorList>
    </citation>
    <scope>NUCLEOTIDE SEQUENCE [LARGE SCALE GENOMIC DNA]</scope>
    <source>
        <strain evidence="7 8">WS4759</strain>
    </source>
</reference>
<dbReference type="Proteomes" id="UP000430975">
    <property type="component" value="Unassembled WGS sequence"/>
</dbReference>
<sequence>MARKAKLQKALKQVALIEQYREQRKLLKEAKDYATLAKLPKDANPNRLKHRDQLDGRPRAYIRKFGVSRLNFRQLAHKGQLPGVRKASW</sequence>
<dbReference type="PANTHER" id="PTHR19836">
    <property type="entry name" value="30S RIBOSOMAL PROTEIN S14"/>
    <property type="match status" value="1"/>
</dbReference>
<evidence type="ECO:0000256" key="5">
    <source>
        <dbReference type="ARBA" id="ARBA00035167"/>
    </source>
</evidence>
<keyword evidence="6" id="KW-0694">RNA-binding</keyword>
<keyword evidence="2 6" id="KW-0699">rRNA-binding</keyword>
<evidence type="ECO:0000256" key="4">
    <source>
        <dbReference type="ARBA" id="ARBA00023274"/>
    </source>
</evidence>
<dbReference type="Gene3D" id="4.10.830.10">
    <property type="entry name" value="30s Ribosomal Protein S14, Chain N"/>
    <property type="match status" value="1"/>
</dbReference>
<dbReference type="RefSeq" id="WP_153863097.1">
    <property type="nucleotide sequence ID" value="NZ_WJQS01000002.1"/>
</dbReference>
<evidence type="ECO:0000313" key="7">
    <source>
        <dbReference type="EMBL" id="MRI84674.1"/>
    </source>
</evidence>
<evidence type="ECO:0000256" key="2">
    <source>
        <dbReference type="ARBA" id="ARBA00022730"/>
    </source>
</evidence>
<dbReference type="AlphaFoldDB" id="A0A6I2GDI5"/>
<comment type="subunit">
    <text evidence="6">Part of the 30S ribosomal subunit. Contacts proteins S3 and S10.</text>
</comment>
<dbReference type="HAMAP" id="MF_00537">
    <property type="entry name" value="Ribosomal_uS14_1"/>
    <property type="match status" value="1"/>
</dbReference>
<dbReference type="EMBL" id="WJQS01000002">
    <property type="protein sequence ID" value="MRI84674.1"/>
    <property type="molecule type" value="Genomic_DNA"/>
</dbReference>
<dbReference type="InterPro" id="IPR023036">
    <property type="entry name" value="Ribosomal_uS14_bac/plastid"/>
</dbReference>
<dbReference type="GO" id="GO:0015935">
    <property type="term" value="C:small ribosomal subunit"/>
    <property type="evidence" value="ECO:0007669"/>
    <property type="project" value="TreeGrafter"/>
</dbReference>
<organism evidence="7 8">
    <name type="scientific">Fundicoccus ignavus</name>
    <dbReference type="NCBI Taxonomy" id="2664442"/>
    <lineage>
        <taxon>Bacteria</taxon>
        <taxon>Bacillati</taxon>
        <taxon>Bacillota</taxon>
        <taxon>Bacilli</taxon>
        <taxon>Lactobacillales</taxon>
        <taxon>Aerococcaceae</taxon>
        <taxon>Fundicoccus</taxon>
    </lineage>
</organism>
<dbReference type="Pfam" id="PF00253">
    <property type="entry name" value="Ribosomal_S14"/>
    <property type="match status" value="1"/>
</dbReference>
<keyword evidence="3 6" id="KW-0689">Ribosomal protein</keyword>
<evidence type="ECO:0000256" key="3">
    <source>
        <dbReference type="ARBA" id="ARBA00022980"/>
    </source>
</evidence>
<dbReference type="GO" id="GO:0019843">
    <property type="term" value="F:rRNA binding"/>
    <property type="evidence" value="ECO:0007669"/>
    <property type="project" value="UniProtKB-UniRule"/>
</dbReference>
<keyword evidence="4 6" id="KW-0687">Ribonucleoprotein</keyword>
<dbReference type="NCBIfam" id="NF006477">
    <property type="entry name" value="PRK08881.1"/>
    <property type="match status" value="1"/>
</dbReference>
<protein>
    <recommendedName>
        <fullName evidence="5 6">Small ribosomal subunit protein uS14</fullName>
    </recommendedName>
</protein>
<dbReference type="GO" id="GO:0003735">
    <property type="term" value="F:structural constituent of ribosome"/>
    <property type="evidence" value="ECO:0007669"/>
    <property type="project" value="InterPro"/>
</dbReference>
<dbReference type="InterPro" id="IPR043140">
    <property type="entry name" value="Ribosomal_uS14_sf"/>
</dbReference>
<evidence type="ECO:0000313" key="8">
    <source>
        <dbReference type="Proteomes" id="UP000430975"/>
    </source>
</evidence>
<proteinExistence type="inferred from homology"/>
<comment type="caution">
    <text evidence="7">The sequence shown here is derived from an EMBL/GenBank/DDBJ whole genome shotgun (WGS) entry which is preliminary data.</text>
</comment>
<dbReference type="SUPFAM" id="SSF57716">
    <property type="entry name" value="Glucocorticoid receptor-like (DNA-binding domain)"/>
    <property type="match status" value="1"/>
</dbReference>
<dbReference type="PANTHER" id="PTHR19836:SF19">
    <property type="entry name" value="SMALL RIBOSOMAL SUBUNIT PROTEIN US14M"/>
    <property type="match status" value="1"/>
</dbReference>
<keyword evidence="8" id="KW-1185">Reference proteome</keyword>
<evidence type="ECO:0000256" key="6">
    <source>
        <dbReference type="HAMAP-Rule" id="MF_00537"/>
    </source>
</evidence>
<gene>
    <name evidence="6 7" type="primary">rpsN</name>
    <name evidence="7" type="ORF">GIY09_02025</name>
</gene>
<dbReference type="GO" id="GO:0005737">
    <property type="term" value="C:cytoplasm"/>
    <property type="evidence" value="ECO:0007669"/>
    <property type="project" value="UniProtKB-ARBA"/>
</dbReference>
<accession>A0A6I2GDI5</accession>
<dbReference type="InterPro" id="IPR001209">
    <property type="entry name" value="Ribosomal_uS14"/>
</dbReference>
<comment type="function">
    <text evidence="6">Binds 16S rRNA, required for the assembly of 30S particles and may also be responsible for determining the conformation of the 16S rRNA at the A site.</text>
</comment>
<evidence type="ECO:0000256" key="1">
    <source>
        <dbReference type="ARBA" id="ARBA00009083"/>
    </source>
</evidence>
<comment type="similarity">
    <text evidence="1 6">Belongs to the universal ribosomal protein uS14 family.</text>
</comment>
<name>A0A6I2GDI5_9LACT</name>